<sequence>MAEAGEQQTAATNSNAQVIRGQVFEVGPRYTNLAHIGEGAYGVVVFFSMSHPIKTFPVFKKYFDVDISLGINAIFIIMIEYMLEVQIESLLFIMPRITE</sequence>
<evidence type="ECO:0000313" key="1">
    <source>
        <dbReference type="EMBL" id="CRK94277.1"/>
    </source>
</evidence>
<reference evidence="1 2" key="1">
    <citation type="submission" date="2015-04" db="EMBL/GenBank/DDBJ databases">
        <authorList>
            <person name="Syromyatnikov M.Y."/>
            <person name="Popov V.N."/>
        </authorList>
    </citation>
    <scope>NUCLEOTIDE SEQUENCE [LARGE SCALE GENOMIC DNA]</scope>
</reference>
<dbReference type="EMBL" id="CVRI01000038">
    <property type="protein sequence ID" value="CRK94277.1"/>
    <property type="molecule type" value="Genomic_DNA"/>
</dbReference>
<accession>A0A1J1I1W2</accession>
<gene>
    <name evidence="1" type="ORF">CLUMA_CG007792</name>
</gene>
<dbReference type="AlphaFoldDB" id="A0A1J1I1W2"/>
<organism evidence="1 2">
    <name type="scientific">Clunio marinus</name>
    <dbReference type="NCBI Taxonomy" id="568069"/>
    <lineage>
        <taxon>Eukaryota</taxon>
        <taxon>Metazoa</taxon>
        <taxon>Ecdysozoa</taxon>
        <taxon>Arthropoda</taxon>
        <taxon>Hexapoda</taxon>
        <taxon>Insecta</taxon>
        <taxon>Pterygota</taxon>
        <taxon>Neoptera</taxon>
        <taxon>Endopterygota</taxon>
        <taxon>Diptera</taxon>
        <taxon>Nematocera</taxon>
        <taxon>Chironomoidea</taxon>
        <taxon>Chironomidae</taxon>
        <taxon>Clunio</taxon>
    </lineage>
</organism>
<dbReference type="STRING" id="568069.A0A1J1I1W2"/>
<dbReference type="Proteomes" id="UP000183832">
    <property type="component" value="Unassembled WGS sequence"/>
</dbReference>
<dbReference type="Gene3D" id="3.30.200.20">
    <property type="entry name" value="Phosphorylase Kinase, domain 1"/>
    <property type="match status" value="1"/>
</dbReference>
<evidence type="ECO:0000313" key="2">
    <source>
        <dbReference type="Proteomes" id="UP000183832"/>
    </source>
</evidence>
<proteinExistence type="predicted"/>
<protein>
    <submittedName>
        <fullName evidence="1">CLUMA_CG007792, isoform A</fullName>
    </submittedName>
</protein>
<keyword evidence="2" id="KW-1185">Reference proteome</keyword>
<name>A0A1J1I1W2_9DIPT</name>
<dbReference type="OrthoDB" id="192887at2759"/>